<accession>I7GIU4</accession>
<proteinExistence type="evidence at transcript level"/>
<dbReference type="EMBL" id="AB173464">
    <property type="protein sequence ID" value="BAE90526.1"/>
    <property type="molecule type" value="mRNA"/>
</dbReference>
<reference evidence="1" key="1">
    <citation type="journal article" date="2007" name="PLoS Biol.">
        <title>Rate of evolution in brain-expressed genes in humans and other primates.</title>
        <authorList>
            <person name="Wang H.-Y."/>
            <person name="Chien H.-C."/>
            <person name="Osada N."/>
            <person name="Hashimoto K."/>
            <person name="Sugano S."/>
            <person name="Gojobori T."/>
            <person name="Chou C.-K."/>
            <person name="Tsai S.-F."/>
            <person name="Wu C.-I."/>
            <person name="Shen C.-K.J."/>
        </authorList>
    </citation>
    <scope>NUCLEOTIDE SEQUENCE</scope>
</reference>
<evidence type="ECO:0000313" key="1">
    <source>
        <dbReference type="EMBL" id="BAE90526.1"/>
    </source>
</evidence>
<dbReference type="AlphaFoldDB" id="I7GIU4"/>
<sequence length="35" mass="4194">MNAFKQLYMFRSLKLLFFTGAQVVWPLEGLLRIDF</sequence>
<name>I7GIU4_MACFA</name>
<organism evidence="1">
    <name type="scientific">Macaca fascicularis</name>
    <name type="common">Crab-eating macaque</name>
    <name type="synonym">Cynomolgus monkey</name>
    <dbReference type="NCBI Taxonomy" id="9541"/>
    <lineage>
        <taxon>Eukaryota</taxon>
        <taxon>Metazoa</taxon>
        <taxon>Chordata</taxon>
        <taxon>Craniata</taxon>
        <taxon>Vertebrata</taxon>
        <taxon>Euteleostomi</taxon>
        <taxon>Mammalia</taxon>
        <taxon>Eutheria</taxon>
        <taxon>Euarchontoglires</taxon>
        <taxon>Primates</taxon>
        <taxon>Haplorrhini</taxon>
        <taxon>Catarrhini</taxon>
        <taxon>Cercopithecidae</taxon>
        <taxon>Cercopithecinae</taxon>
        <taxon>Macaca</taxon>
    </lineage>
</organism>
<protein>
    <submittedName>
        <fullName evidence="1">Macaca fascicularis brain cDNA, clone: QflA-22667</fullName>
    </submittedName>
</protein>